<sequence length="483" mass="53003">MLTKHNVVVISAVCGTAVLVTVVLVIYCCCVAKRKGKPWSRCCRLPFREKAIKKKQRVQRQRERERKHEEVQALSREDALKELEGTRAAQNYEYALDYVNEHPPDDSEGTLSEDNTEHVIEHGVNAWEFIPSYDNSNITVLDNTDVEFTGGEQSIMTNLQFPNEQRVYYFEVRLDRLPEGTSVAVGAAMHGYPPLRMAGWASNSVAYHSIDGNVYYSHPLDITRKTTPALQSDTLGVGWRPHSGKMFFVINGAIMAHVRTPWINKRMYPIISADGPCKVSVNLGARAYVLSHANMRFWGLAAAEGARPPPPMYHQTQDTTLIASADSEHAGTYSGWRRSLGLHPPPAYEDSASVSDLNSLLASDVPTRRSVTDGLSSDNTDSGGDDLSSSASDTPDAPPYESITPEIPPVNIVQVNSVSLGTSGSGVDVTQPRNIGSSYLNNESSIEVSPETQPGSVVISISPPRVSPPPSRRDTTPRHPTFC</sequence>
<evidence type="ECO:0000313" key="2">
    <source>
        <dbReference type="Proteomes" id="UP001150603"/>
    </source>
</evidence>
<name>A0ACC1JI46_9FUNG</name>
<accession>A0ACC1JI46</accession>
<proteinExistence type="predicted"/>
<comment type="caution">
    <text evidence="1">The sequence shown here is derived from an EMBL/GenBank/DDBJ whole genome shotgun (WGS) entry which is preliminary data.</text>
</comment>
<dbReference type="EMBL" id="JANBPW010000006">
    <property type="protein sequence ID" value="KAJ1951543.1"/>
    <property type="molecule type" value="Genomic_DNA"/>
</dbReference>
<keyword evidence="2" id="KW-1185">Reference proteome</keyword>
<reference evidence="1" key="1">
    <citation type="submission" date="2022-07" db="EMBL/GenBank/DDBJ databases">
        <title>Phylogenomic reconstructions and comparative analyses of Kickxellomycotina fungi.</title>
        <authorList>
            <person name="Reynolds N.K."/>
            <person name="Stajich J.E."/>
            <person name="Barry K."/>
            <person name="Grigoriev I.V."/>
            <person name="Crous P."/>
            <person name="Smith M.E."/>
        </authorList>
    </citation>
    <scope>NUCLEOTIDE SEQUENCE</scope>
    <source>
        <strain evidence="1">NRRL 5244</strain>
    </source>
</reference>
<organism evidence="1 2">
    <name type="scientific">Linderina macrospora</name>
    <dbReference type="NCBI Taxonomy" id="4868"/>
    <lineage>
        <taxon>Eukaryota</taxon>
        <taxon>Fungi</taxon>
        <taxon>Fungi incertae sedis</taxon>
        <taxon>Zoopagomycota</taxon>
        <taxon>Kickxellomycotina</taxon>
        <taxon>Kickxellomycetes</taxon>
        <taxon>Kickxellales</taxon>
        <taxon>Kickxellaceae</taxon>
        <taxon>Linderina</taxon>
    </lineage>
</organism>
<evidence type="ECO:0000313" key="1">
    <source>
        <dbReference type="EMBL" id="KAJ1951543.1"/>
    </source>
</evidence>
<gene>
    <name evidence="1" type="primary">ssh4_1</name>
    <name evidence="1" type="ORF">FBU59_000086</name>
</gene>
<protein>
    <submittedName>
        <fullName evidence="1">Protein ssh4</fullName>
    </submittedName>
</protein>
<dbReference type="Proteomes" id="UP001150603">
    <property type="component" value="Unassembled WGS sequence"/>
</dbReference>